<dbReference type="InterPro" id="IPR021109">
    <property type="entry name" value="Peptidase_aspartic_dom_sf"/>
</dbReference>
<organism evidence="3 4">
    <name type="scientific">Amphibalanus amphitrite</name>
    <name type="common">Striped barnacle</name>
    <name type="synonym">Balanus amphitrite</name>
    <dbReference type="NCBI Taxonomy" id="1232801"/>
    <lineage>
        <taxon>Eukaryota</taxon>
        <taxon>Metazoa</taxon>
        <taxon>Ecdysozoa</taxon>
        <taxon>Arthropoda</taxon>
        <taxon>Crustacea</taxon>
        <taxon>Multicrustacea</taxon>
        <taxon>Cirripedia</taxon>
        <taxon>Thoracica</taxon>
        <taxon>Thoracicalcarea</taxon>
        <taxon>Balanomorpha</taxon>
        <taxon>Balanoidea</taxon>
        <taxon>Balanidae</taxon>
        <taxon>Amphibalaninae</taxon>
        <taxon>Amphibalanus</taxon>
    </lineage>
</organism>
<dbReference type="Gene3D" id="2.40.70.10">
    <property type="entry name" value="Acid Proteases"/>
    <property type="match status" value="1"/>
</dbReference>
<dbReference type="OrthoDB" id="6610549at2759"/>
<protein>
    <recommendedName>
        <fullName evidence="5">Peptidase A2 domain-containing protein</fullName>
    </recommendedName>
</protein>
<sequence>MDVDTGAARSIMSYLSFKKMKMSKKMEPTSVILRSYGGQRLKVKGKVNVTVEINGQRKDLDLLLVEGDVADAKKTPVDPVMIGILASMVLMFVIICVVLRLFSKAQFRQNRTILNSANPRLMNASFLKGSLIKSPVEQLRGSHSSRGSRAPSLSSLQRPDNEKRGADNSGSTDVNLVQVELNQP</sequence>
<keyword evidence="2" id="KW-0472">Membrane</keyword>
<proteinExistence type="predicted"/>
<dbReference type="SUPFAM" id="SSF50630">
    <property type="entry name" value="Acid proteases"/>
    <property type="match status" value="1"/>
</dbReference>
<feature type="compositionally biased region" description="Polar residues" evidence="1">
    <location>
        <begin position="168"/>
        <end position="184"/>
    </location>
</feature>
<feature type="compositionally biased region" description="Low complexity" evidence="1">
    <location>
        <begin position="139"/>
        <end position="156"/>
    </location>
</feature>
<keyword evidence="2" id="KW-0812">Transmembrane</keyword>
<evidence type="ECO:0000256" key="1">
    <source>
        <dbReference type="SAM" id="MobiDB-lite"/>
    </source>
</evidence>
<reference evidence="3 4" key="1">
    <citation type="submission" date="2019-07" db="EMBL/GenBank/DDBJ databases">
        <title>Draft genome assembly of a fouling barnacle, Amphibalanus amphitrite (Darwin, 1854): The first reference genome for Thecostraca.</title>
        <authorList>
            <person name="Kim W."/>
        </authorList>
    </citation>
    <scope>NUCLEOTIDE SEQUENCE [LARGE SCALE GENOMIC DNA]</scope>
    <source>
        <strain evidence="3">SNU_AA5</strain>
        <tissue evidence="3">Soma without cirri and trophi</tissue>
    </source>
</reference>
<evidence type="ECO:0000256" key="2">
    <source>
        <dbReference type="SAM" id="Phobius"/>
    </source>
</evidence>
<evidence type="ECO:0008006" key="5">
    <source>
        <dbReference type="Google" id="ProtNLM"/>
    </source>
</evidence>
<keyword evidence="2" id="KW-1133">Transmembrane helix</keyword>
<evidence type="ECO:0000313" key="3">
    <source>
        <dbReference type="EMBL" id="KAF0288865.1"/>
    </source>
</evidence>
<dbReference type="EMBL" id="VIIS01002075">
    <property type="protein sequence ID" value="KAF0288865.1"/>
    <property type="molecule type" value="Genomic_DNA"/>
</dbReference>
<accession>A0A6A4V5A7</accession>
<name>A0A6A4V5A7_AMPAM</name>
<feature type="transmembrane region" description="Helical" evidence="2">
    <location>
        <begin position="80"/>
        <end position="102"/>
    </location>
</feature>
<keyword evidence="4" id="KW-1185">Reference proteome</keyword>
<dbReference type="AlphaFoldDB" id="A0A6A4V5A7"/>
<dbReference type="Proteomes" id="UP000440578">
    <property type="component" value="Unassembled WGS sequence"/>
</dbReference>
<comment type="caution">
    <text evidence="3">The sequence shown here is derived from an EMBL/GenBank/DDBJ whole genome shotgun (WGS) entry which is preliminary data.</text>
</comment>
<evidence type="ECO:0000313" key="4">
    <source>
        <dbReference type="Proteomes" id="UP000440578"/>
    </source>
</evidence>
<feature type="region of interest" description="Disordered" evidence="1">
    <location>
        <begin position="138"/>
        <end position="184"/>
    </location>
</feature>
<gene>
    <name evidence="3" type="ORF">FJT64_001392</name>
</gene>